<dbReference type="InterPro" id="IPR010437">
    <property type="entry name" value="T3SS_SsaH/EsaH"/>
</dbReference>
<dbReference type="NCBIfam" id="TIGR02498">
    <property type="entry name" value="type_III_ssaH"/>
    <property type="match status" value="1"/>
</dbReference>
<sequence>MTQIDRASRCLLIQAAFAAVNHRLKPQIEAMIVILPSLIDDERDRELCRAVLLYGLERNIEALSHIGERQDPEARAVRVLITGGHAGDVAHVANP</sequence>
<gene>
    <name evidence="1" type="ORF">EOS_35535</name>
</gene>
<keyword evidence="2" id="KW-1185">Reference proteome</keyword>
<evidence type="ECO:0000313" key="2">
    <source>
        <dbReference type="Proteomes" id="UP000035963"/>
    </source>
</evidence>
<dbReference type="Proteomes" id="UP000035963">
    <property type="component" value="Unassembled WGS sequence"/>
</dbReference>
<evidence type="ECO:0008006" key="3">
    <source>
        <dbReference type="Google" id="ProtNLM"/>
    </source>
</evidence>
<organism evidence="1 2">
    <name type="scientific">Caballeronia mineralivorans PML1(12)</name>
    <dbReference type="NCBI Taxonomy" id="908627"/>
    <lineage>
        <taxon>Bacteria</taxon>
        <taxon>Pseudomonadati</taxon>
        <taxon>Pseudomonadota</taxon>
        <taxon>Betaproteobacteria</taxon>
        <taxon>Burkholderiales</taxon>
        <taxon>Burkholderiaceae</taxon>
        <taxon>Caballeronia</taxon>
    </lineage>
</organism>
<dbReference type="Pfam" id="PF06287">
    <property type="entry name" value="DUF1039"/>
    <property type="match status" value="1"/>
</dbReference>
<proteinExistence type="predicted"/>
<evidence type="ECO:0000313" key="1">
    <source>
        <dbReference type="EMBL" id="KLU21489.1"/>
    </source>
</evidence>
<dbReference type="AlphaFoldDB" id="A0A0J1CLU3"/>
<dbReference type="RefSeq" id="WP_047896903.1">
    <property type="nucleotide sequence ID" value="NZ_AEJF01000214.1"/>
</dbReference>
<name>A0A0J1CLU3_9BURK</name>
<comment type="caution">
    <text evidence="1">The sequence shown here is derived from an EMBL/GenBank/DDBJ whole genome shotgun (WGS) entry which is preliminary data.</text>
</comment>
<dbReference type="EMBL" id="AEJF01000214">
    <property type="protein sequence ID" value="KLU21489.1"/>
    <property type="molecule type" value="Genomic_DNA"/>
</dbReference>
<accession>A0A0J1CLU3</accession>
<protein>
    <recommendedName>
        <fullName evidence="3">EscG/YscG/SsaH family type III secretion system needle protein co-chaperone</fullName>
    </recommendedName>
</protein>
<reference evidence="1 2" key="1">
    <citation type="journal article" date="2015" name="Genome Announc.">
        <title>Draft Genome Sequence of Burkholderia sp. Strain PML1(12), an Ectomycorrhizosphere-Inhabiting Bacterium with Effective Mineral-Weathering Ability.</title>
        <authorList>
            <person name="Uroz S."/>
            <person name="Oger P."/>
        </authorList>
    </citation>
    <scope>NUCLEOTIDE SEQUENCE [LARGE SCALE GENOMIC DNA]</scope>
    <source>
        <strain evidence="2">PML1(12)</strain>
    </source>
</reference>
<dbReference type="PATRIC" id="fig|908627.4.peg.7949"/>
<dbReference type="OrthoDB" id="9135624at2"/>